<dbReference type="RefSeq" id="WP_211117179.1">
    <property type="nucleotide sequence ID" value="NZ_CP017560.1"/>
</dbReference>
<dbReference type="InterPro" id="IPR011009">
    <property type="entry name" value="Kinase-like_dom_sf"/>
</dbReference>
<feature type="domain" description="Aminoglycoside phosphotransferase" evidence="1">
    <location>
        <begin position="37"/>
        <end position="263"/>
    </location>
</feature>
<dbReference type="Pfam" id="PF01636">
    <property type="entry name" value="APH"/>
    <property type="match status" value="1"/>
</dbReference>
<keyword evidence="3" id="KW-1185">Reference proteome</keyword>
<dbReference type="AlphaFoldDB" id="A0A1D8JF48"/>
<dbReference type="SUPFAM" id="SSF56112">
    <property type="entry name" value="Protein kinase-like (PK-like)"/>
    <property type="match status" value="1"/>
</dbReference>
<sequence length="352" mass="40262">MLIDTIPIRKGEELNQEKLAQFLHNQVDGLPEGELNIRQFGAGHSNLTYALEINGWEAVLRRPPLGPIAPKAHDMKREFTVLSALNPVFPTAPKPIVFSDDLSITGSPFFIMERRHGIVLDSDFPVETEDQEALGQRLSELMVDKLVELHAIDYKQTALADMVKPDGFLERQVHGWIGRYEKAKTSKIAEVEKLTSWLVQHIPRSPEPTIIHYDYKFNNAMFSHDYTSMNGLFDWEMTTVGDPLADVGAAMSYWMQADDPEMLLKGLGKPPLTTKKGFYTRDEFIASYAEKSGRDLTDIHYYTTFAYFKLAVICQQIYYRYKKGQTNDPRFKNMDKFVYSLVCHSLMETSKS</sequence>
<accession>A0A1D8JF48</accession>
<dbReference type="Gene3D" id="3.30.200.20">
    <property type="entry name" value="Phosphorylase Kinase, domain 1"/>
    <property type="match status" value="1"/>
</dbReference>
<organism evidence="2 3">
    <name type="scientific">Sporosarcina ureilytica</name>
    <dbReference type="NCBI Taxonomy" id="298596"/>
    <lineage>
        <taxon>Bacteria</taxon>
        <taxon>Bacillati</taxon>
        <taxon>Bacillota</taxon>
        <taxon>Bacilli</taxon>
        <taxon>Bacillales</taxon>
        <taxon>Caryophanaceae</taxon>
        <taxon>Sporosarcina</taxon>
    </lineage>
</organism>
<dbReference type="InterPro" id="IPR041726">
    <property type="entry name" value="ACAD10_11_N"/>
</dbReference>
<dbReference type="KEGG" id="surl:BI350_07150"/>
<dbReference type="PANTHER" id="PTHR47829:SF1">
    <property type="entry name" value="HAD FAMILY PHOSPHATASE"/>
    <property type="match status" value="1"/>
</dbReference>
<gene>
    <name evidence="2" type="ORF">BI350_07150</name>
</gene>
<proteinExistence type="predicted"/>
<dbReference type="CDD" id="cd05154">
    <property type="entry name" value="ACAD10_11_N-like"/>
    <property type="match status" value="1"/>
</dbReference>
<dbReference type="PANTHER" id="PTHR47829">
    <property type="entry name" value="HYDROLASE, PUTATIVE (AFU_ORTHOLOGUE AFUA_1G12880)-RELATED"/>
    <property type="match status" value="1"/>
</dbReference>
<keyword evidence="2" id="KW-0808">Transferase</keyword>
<dbReference type="InterPro" id="IPR002575">
    <property type="entry name" value="Aminoglycoside_PTrfase"/>
</dbReference>
<evidence type="ECO:0000313" key="3">
    <source>
        <dbReference type="Proteomes" id="UP000185746"/>
    </source>
</evidence>
<protein>
    <submittedName>
        <fullName evidence="2">Phosphotransferase family protein</fullName>
    </submittedName>
</protein>
<dbReference type="InterPro" id="IPR052898">
    <property type="entry name" value="ACAD10-like"/>
</dbReference>
<dbReference type="Gene3D" id="3.90.1200.10">
    <property type="match status" value="1"/>
</dbReference>
<name>A0A1D8JF48_9BACL</name>
<dbReference type="Proteomes" id="UP000185746">
    <property type="component" value="Chromosome"/>
</dbReference>
<dbReference type="GO" id="GO:0016740">
    <property type="term" value="F:transferase activity"/>
    <property type="evidence" value="ECO:0007669"/>
    <property type="project" value="UniProtKB-KW"/>
</dbReference>
<reference evidence="2 3" key="1">
    <citation type="submission" date="2016-09" db="EMBL/GenBank/DDBJ databases">
        <title>Complete genome sequence of the Lysinibacillus sphaericus LMG 22257, a specie of Bacillus with ureolytic activity that can effectively biodeposit calcium carbonate.</title>
        <authorList>
            <person name="Yan W."/>
        </authorList>
    </citation>
    <scope>NUCLEOTIDE SEQUENCE [LARGE SCALE GENOMIC DNA]</scope>
    <source>
        <strain evidence="2 3">LMG 22257</strain>
    </source>
</reference>
<evidence type="ECO:0000259" key="1">
    <source>
        <dbReference type="Pfam" id="PF01636"/>
    </source>
</evidence>
<dbReference type="EMBL" id="CP017560">
    <property type="protein sequence ID" value="AOV07337.1"/>
    <property type="molecule type" value="Genomic_DNA"/>
</dbReference>
<evidence type="ECO:0000313" key="2">
    <source>
        <dbReference type="EMBL" id="AOV07337.1"/>
    </source>
</evidence>